<reference evidence="5 6" key="1">
    <citation type="journal article" date="2016" name="Mol. Biol. Evol.">
        <title>Comparative Genomics of Early-Diverging Mushroom-Forming Fungi Provides Insights into the Origins of Lignocellulose Decay Capabilities.</title>
        <authorList>
            <person name="Nagy L.G."/>
            <person name="Riley R."/>
            <person name="Tritt A."/>
            <person name="Adam C."/>
            <person name="Daum C."/>
            <person name="Floudas D."/>
            <person name="Sun H."/>
            <person name="Yadav J.S."/>
            <person name="Pangilinan J."/>
            <person name="Larsson K.H."/>
            <person name="Matsuura K."/>
            <person name="Barry K."/>
            <person name="Labutti K."/>
            <person name="Kuo R."/>
            <person name="Ohm R.A."/>
            <person name="Bhattacharya S.S."/>
            <person name="Shirouzu T."/>
            <person name="Yoshinaga Y."/>
            <person name="Martin F.M."/>
            <person name="Grigoriev I.V."/>
            <person name="Hibbett D.S."/>
        </authorList>
    </citation>
    <scope>NUCLEOTIDE SEQUENCE [LARGE SCALE GENOMIC DNA]</scope>
    <source>
        <strain evidence="5 6">HHB14362 ss-1</strain>
    </source>
</reference>
<dbReference type="InterPro" id="IPR000008">
    <property type="entry name" value="C2_dom"/>
</dbReference>
<dbReference type="AlphaFoldDB" id="A0A165TP95"/>
<evidence type="ECO:0000256" key="1">
    <source>
        <dbReference type="ARBA" id="ARBA00022723"/>
    </source>
</evidence>
<dbReference type="OrthoDB" id="270970at2759"/>
<dbReference type="PANTHER" id="PTHR46502">
    <property type="entry name" value="C2 DOMAIN-CONTAINING"/>
    <property type="match status" value="1"/>
</dbReference>
<dbReference type="Proteomes" id="UP000076761">
    <property type="component" value="Unassembled WGS sequence"/>
</dbReference>
<feature type="compositionally biased region" description="Pro residues" evidence="3">
    <location>
        <begin position="460"/>
        <end position="488"/>
    </location>
</feature>
<feature type="compositionally biased region" description="Low complexity" evidence="3">
    <location>
        <begin position="334"/>
        <end position="347"/>
    </location>
</feature>
<feature type="compositionally biased region" description="Pro residues" evidence="3">
    <location>
        <begin position="580"/>
        <end position="590"/>
    </location>
</feature>
<protein>
    <recommendedName>
        <fullName evidence="4">C2 domain-containing protein</fullName>
    </recommendedName>
</protein>
<feature type="compositionally biased region" description="Pro residues" evidence="3">
    <location>
        <begin position="534"/>
        <end position="546"/>
    </location>
</feature>
<feature type="compositionally biased region" description="Polar residues" evidence="3">
    <location>
        <begin position="315"/>
        <end position="324"/>
    </location>
</feature>
<dbReference type="InterPro" id="IPR037791">
    <property type="entry name" value="C2_fungal_Inn1"/>
</dbReference>
<dbReference type="CDD" id="cd08681">
    <property type="entry name" value="C2_fungal_Inn1p-like"/>
    <property type="match status" value="1"/>
</dbReference>
<dbReference type="STRING" id="1314782.A0A165TP95"/>
<dbReference type="EMBL" id="KV425564">
    <property type="protein sequence ID" value="KZT26969.1"/>
    <property type="molecule type" value="Genomic_DNA"/>
</dbReference>
<name>A0A165TP95_9AGAM</name>
<feature type="compositionally biased region" description="Polar residues" evidence="3">
    <location>
        <begin position="191"/>
        <end position="211"/>
    </location>
</feature>
<feature type="compositionally biased region" description="Pro residues" evidence="3">
    <location>
        <begin position="639"/>
        <end position="652"/>
    </location>
</feature>
<dbReference type="InParanoid" id="A0A165TP95"/>
<feature type="region of interest" description="Disordered" evidence="3">
    <location>
        <begin position="183"/>
        <end position="212"/>
    </location>
</feature>
<feature type="compositionally biased region" description="Pro residues" evidence="3">
    <location>
        <begin position="554"/>
        <end position="565"/>
    </location>
</feature>
<keyword evidence="2" id="KW-0106">Calcium</keyword>
<keyword evidence="6" id="KW-1185">Reference proteome</keyword>
<dbReference type="GO" id="GO:0046872">
    <property type="term" value="F:metal ion binding"/>
    <property type="evidence" value="ECO:0007669"/>
    <property type="project" value="UniProtKB-KW"/>
</dbReference>
<gene>
    <name evidence="5" type="ORF">NEOLEDRAFT_1111584</name>
</gene>
<evidence type="ECO:0000259" key="4">
    <source>
        <dbReference type="PROSITE" id="PS50004"/>
    </source>
</evidence>
<evidence type="ECO:0000313" key="6">
    <source>
        <dbReference type="Proteomes" id="UP000076761"/>
    </source>
</evidence>
<dbReference type="InterPro" id="IPR035892">
    <property type="entry name" value="C2_domain_sf"/>
</dbReference>
<feature type="region of interest" description="Disordered" evidence="3">
    <location>
        <begin position="385"/>
        <end position="711"/>
    </location>
</feature>
<proteinExistence type="predicted"/>
<feature type="compositionally biased region" description="Polar residues" evidence="3">
    <location>
        <begin position="500"/>
        <end position="518"/>
    </location>
</feature>
<dbReference type="SMART" id="SM00239">
    <property type="entry name" value="C2"/>
    <property type="match status" value="1"/>
</dbReference>
<dbReference type="SUPFAM" id="SSF49562">
    <property type="entry name" value="C2 domain (Calcium/lipid-binding domain, CaLB)"/>
    <property type="match status" value="1"/>
</dbReference>
<sequence length="711" mass="76087">MSYTPHEIGTLIVVILKARNLPNKRHIGKQDPYCTVFYNNEKRKTKAIKRGGQHPEWDEEVRFTLFEDMDDELARTVNGDESPPPPPPKDGDAPKGVKGGKVLRLACYADDPREPDLIGETTVDLTEVLTKGETDEWFTLMHKDRYSGEVYLELTFWSNAPPPKKKSVSKPVVNRNHYGGAGSFVPADEIPSSSSSQNATITQRSVSSWTSVEAVRRDSVPGSLRPSGSHAQLDLYVAPYERASHMNDIESSSAVDQVTNDFAEFGVSGHRGRTESYPPIRNGYPPRSASAGGISNYESFSHHSHNDNSSTYSDGSSYYAQPSTLAGHLGDNQSAFSTSSHTSTPSTFQVPYHATTRSGYSPYRAPTRIGGHRYSIPSSSSGFMPLPTPSGFMPLSSHPSEPSGFGAPQSAPTPVPSGFMPVRSPAPSGFISSAPSYQGQPSYAYSPYHPSPSSAIPPQDYAPPLPPASAPPQQHPLPQPPMSAPPLPHSSHSAPPQPYSLHTLQAPSPSNEQLILPQSTSSSISTGGGSRPLPQQPQPYPPPQAPPRRQSSLPVPPPPPLPGQPPNAVAFPPSQSSGHIPPPPPLPSQEPSPHSYPLNIPPPPPLPASQLISSPSTSSGRPPLPQPPINYGGLTPQPMYQPIPPPPPPPTIPGTQQLTLPSHSPTITQAPYPGPPPRPPQMNGVNGHSQWSPPGPPQSNYPPQWAGVAQQ</sequence>
<evidence type="ECO:0000313" key="5">
    <source>
        <dbReference type="EMBL" id="KZT26969.1"/>
    </source>
</evidence>
<dbReference type="PROSITE" id="PS50004">
    <property type="entry name" value="C2"/>
    <property type="match status" value="1"/>
</dbReference>
<feature type="domain" description="C2" evidence="4">
    <location>
        <begin position="1"/>
        <end position="138"/>
    </location>
</feature>
<feature type="compositionally biased region" description="Low complexity" evidence="3">
    <location>
        <begin position="441"/>
        <end position="459"/>
    </location>
</feature>
<dbReference type="PANTHER" id="PTHR46502:SF2">
    <property type="entry name" value="16 KDA PHLOEM PROTEIN 2"/>
    <property type="match status" value="1"/>
</dbReference>
<accession>A0A165TP95</accession>
<organism evidence="5 6">
    <name type="scientific">Neolentinus lepideus HHB14362 ss-1</name>
    <dbReference type="NCBI Taxonomy" id="1314782"/>
    <lineage>
        <taxon>Eukaryota</taxon>
        <taxon>Fungi</taxon>
        <taxon>Dikarya</taxon>
        <taxon>Basidiomycota</taxon>
        <taxon>Agaricomycotina</taxon>
        <taxon>Agaricomycetes</taxon>
        <taxon>Gloeophyllales</taxon>
        <taxon>Gloeophyllaceae</taxon>
        <taxon>Neolentinus</taxon>
    </lineage>
</organism>
<dbReference type="Pfam" id="PF00168">
    <property type="entry name" value="C2"/>
    <property type="match status" value="2"/>
</dbReference>
<evidence type="ECO:0000256" key="3">
    <source>
        <dbReference type="SAM" id="MobiDB-lite"/>
    </source>
</evidence>
<dbReference type="Gene3D" id="2.60.40.150">
    <property type="entry name" value="C2 domain"/>
    <property type="match status" value="1"/>
</dbReference>
<feature type="region of interest" description="Disordered" evidence="3">
    <location>
        <begin position="266"/>
        <end position="364"/>
    </location>
</feature>
<keyword evidence="1" id="KW-0479">Metal-binding</keyword>
<feature type="region of interest" description="Disordered" evidence="3">
    <location>
        <begin position="75"/>
        <end position="97"/>
    </location>
</feature>
<feature type="compositionally biased region" description="Polar residues" evidence="3">
    <location>
        <begin position="430"/>
        <end position="440"/>
    </location>
</feature>
<evidence type="ECO:0000256" key="2">
    <source>
        <dbReference type="ARBA" id="ARBA00022837"/>
    </source>
</evidence>